<dbReference type="AlphaFoldDB" id="F2NBX6"/>
<dbReference type="Pfam" id="PF09723">
    <property type="entry name" value="Zn_ribbon_8"/>
    <property type="match status" value="1"/>
</dbReference>
<gene>
    <name evidence="2" type="ordered locus">Desac_0156</name>
</gene>
<feature type="domain" description="Putative regulatory protein FmdB zinc ribbon" evidence="1">
    <location>
        <begin position="1"/>
        <end position="44"/>
    </location>
</feature>
<evidence type="ECO:0000313" key="3">
    <source>
        <dbReference type="Proteomes" id="UP000000483"/>
    </source>
</evidence>
<evidence type="ECO:0000259" key="1">
    <source>
        <dbReference type="SMART" id="SM00834"/>
    </source>
</evidence>
<accession>F2NBX6</accession>
<dbReference type="SMART" id="SM00834">
    <property type="entry name" value="CxxC_CXXC_SSSS"/>
    <property type="match status" value="1"/>
</dbReference>
<keyword evidence="3" id="KW-1185">Reference proteome</keyword>
<protein>
    <submittedName>
        <fullName evidence="2">Regulatory protein, FmdB family</fullName>
    </submittedName>
</protein>
<dbReference type="Gene3D" id="2.20.28.30">
    <property type="entry name" value="RNA polymerase ii, chain L"/>
    <property type="match status" value="1"/>
</dbReference>
<dbReference type="EMBL" id="CP002629">
    <property type="protein sequence ID" value="AEB08053.1"/>
    <property type="molecule type" value="Genomic_DNA"/>
</dbReference>
<sequence length="54" mass="6097">MPTYEYRCEKCGKAFSLIMSIRERETAKIVCPYCGADDVTQLLSACITKTSRKS</sequence>
<proteinExistence type="predicted"/>
<dbReference type="RefSeq" id="WP_013705166.1">
    <property type="nucleotide sequence ID" value="NC_015388.1"/>
</dbReference>
<evidence type="ECO:0000313" key="2">
    <source>
        <dbReference type="EMBL" id="AEB08053.1"/>
    </source>
</evidence>
<dbReference type="InterPro" id="IPR013429">
    <property type="entry name" value="Regulatory_FmdB_Zinc_ribbon"/>
</dbReference>
<dbReference type="Proteomes" id="UP000000483">
    <property type="component" value="Chromosome"/>
</dbReference>
<organism evidence="2 3">
    <name type="scientific">Desulfobacca acetoxidans (strain ATCC 700848 / DSM 11109 / ASRB2)</name>
    <dbReference type="NCBI Taxonomy" id="880072"/>
    <lineage>
        <taxon>Bacteria</taxon>
        <taxon>Pseudomonadati</taxon>
        <taxon>Thermodesulfobacteriota</taxon>
        <taxon>Desulfobaccia</taxon>
        <taxon>Desulfobaccales</taxon>
        <taxon>Desulfobaccaceae</taxon>
        <taxon>Desulfobacca</taxon>
    </lineage>
</organism>
<reference evidence="2 3" key="1">
    <citation type="journal article" date="2011" name="Stand. Genomic Sci.">
        <title>Complete genome sequence of the acetate-degrading sulfate reducer Desulfobacca acetoxidans type strain (ASRB2).</title>
        <authorList>
            <person name="Goker M."/>
            <person name="Teshima H."/>
            <person name="Lapidus A."/>
            <person name="Nolan M."/>
            <person name="Lucas S."/>
            <person name="Hammon N."/>
            <person name="Deshpande S."/>
            <person name="Cheng J.F."/>
            <person name="Tapia R."/>
            <person name="Han C."/>
            <person name="Goodwin L."/>
            <person name="Pitluck S."/>
            <person name="Huntemann M."/>
            <person name="Liolios K."/>
            <person name="Ivanova N."/>
            <person name="Pagani I."/>
            <person name="Mavromatis K."/>
            <person name="Ovchinikova G."/>
            <person name="Pati A."/>
            <person name="Chen A."/>
            <person name="Palaniappan K."/>
            <person name="Land M."/>
            <person name="Hauser L."/>
            <person name="Brambilla E.M."/>
            <person name="Rohde M."/>
            <person name="Spring S."/>
            <person name="Detter J.C."/>
            <person name="Woyke T."/>
            <person name="Bristow J."/>
            <person name="Eisen J.A."/>
            <person name="Markowitz V."/>
            <person name="Hugenholtz P."/>
            <person name="Kyrpides N.C."/>
            <person name="Klenk H.P."/>
        </authorList>
    </citation>
    <scope>NUCLEOTIDE SEQUENCE [LARGE SCALE GENOMIC DNA]</scope>
    <source>
        <strain evidence="3">ATCC 700848 / DSM 11109 / ASRB2</strain>
    </source>
</reference>
<dbReference type="OrthoDB" id="9813321at2"/>
<reference evidence="3" key="2">
    <citation type="submission" date="2011-03" db="EMBL/GenBank/DDBJ databases">
        <title>The complete genome of Desulfobacca acetoxidans DSM 11109.</title>
        <authorList>
            <consortium name="US DOE Joint Genome Institute (JGI-PGF)"/>
            <person name="Lucas S."/>
            <person name="Copeland A."/>
            <person name="Lapidus A."/>
            <person name="Bruce D."/>
            <person name="Goodwin L."/>
            <person name="Pitluck S."/>
            <person name="Peters L."/>
            <person name="Kyrpides N."/>
            <person name="Mavromatis K."/>
            <person name="Ivanova N."/>
            <person name="Ovchinnikova G."/>
            <person name="Teshima H."/>
            <person name="Detter J.C."/>
            <person name="Han C."/>
            <person name="Land M."/>
            <person name="Hauser L."/>
            <person name="Markowitz V."/>
            <person name="Cheng J.-F."/>
            <person name="Hugenholtz P."/>
            <person name="Woyke T."/>
            <person name="Wu D."/>
            <person name="Spring S."/>
            <person name="Schueler E."/>
            <person name="Brambilla E."/>
            <person name="Klenk H.-P."/>
            <person name="Eisen J.A."/>
        </authorList>
    </citation>
    <scope>NUCLEOTIDE SEQUENCE [LARGE SCALE GENOMIC DNA]</scope>
    <source>
        <strain evidence="3">ATCC 700848 / DSM 11109 / ASRB2</strain>
    </source>
</reference>
<dbReference type="KEGG" id="dao:Desac_0156"/>
<name>F2NBX6_DESAR</name>
<dbReference type="NCBIfam" id="TIGR02605">
    <property type="entry name" value="CxxC_CxxC_SSSS"/>
    <property type="match status" value="1"/>
</dbReference>
<dbReference type="eggNOG" id="COG2331">
    <property type="taxonomic scope" value="Bacteria"/>
</dbReference>
<dbReference type="HOGENOM" id="CLU_136025_4_3_7"/>